<dbReference type="EMBL" id="JAAVJF010000003">
    <property type="protein sequence ID" value="NYR15754.1"/>
    <property type="molecule type" value="Genomic_DNA"/>
</dbReference>
<keyword evidence="2" id="KW-1185">Reference proteome</keyword>
<dbReference type="Pfam" id="PF18306">
    <property type="entry name" value="LDcluster4"/>
    <property type="match status" value="1"/>
</dbReference>
<accession>A0A7L4PAX3</accession>
<protein>
    <submittedName>
        <fullName evidence="1">LOG family protein</fullName>
    </submittedName>
</protein>
<dbReference type="AlphaFoldDB" id="A0A7L4PAX3"/>
<dbReference type="GeneID" id="5056199"/>
<organism evidence="1 2">
    <name type="scientific">Pyrobaculum arsenaticum</name>
    <dbReference type="NCBI Taxonomy" id="121277"/>
    <lineage>
        <taxon>Archaea</taxon>
        <taxon>Thermoproteota</taxon>
        <taxon>Thermoprotei</taxon>
        <taxon>Thermoproteales</taxon>
        <taxon>Thermoproteaceae</taxon>
        <taxon>Pyrobaculum</taxon>
    </lineage>
</organism>
<evidence type="ECO:0000313" key="1">
    <source>
        <dbReference type="EMBL" id="NYR15754.1"/>
    </source>
</evidence>
<dbReference type="OMA" id="FMAYAMG"/>
<comment type="caution">
    <text evidence="1">The sequence shown here is derived from an EMBL/GenBank/DDBJ whole genome shotgun (WGS) entry which is preliminary data.</text>
</comment>
<dbReference type="SUPFAM" id="SSF102405">
    <property type="entry name" value="MCP/YpsA-like"/>
    <property type="match status" value="1"/>
</dbReference>
<proteinExistence type="predicted"/>
<evidence type="ECO:0000313" key="2">
    <source>
        <dbReference type="Proteomes" id="UP000554766"/>
    </source>
</evidence>
<dbReference type="InterPro" id="IPR041164">
    <property type="entry name" value="LDcluster4"/>
</dbReference>
<gene>
    <name evidence="1" type="ORF">HC235_07365</name>
</gene>
<name>A0A7L4PAX3_9CREN</name>
<dbReference type="RefSeq" id="WP_011899676.1">
    <property type="nucleotide sequence ID" value="NZ_JAAVJF010000003.1"/>
</dbReference>
<dbReference type="Proteomes" id="UP000554766">
    <property type="component" value="Unassembled WGS sequence"/>
</dbReference>
<sequence>MKQIAVAIHSEYVPGLAEKAKRFVEALARRCPDSIVLVGGYWGHMKDVVDAALAVGLKVVAFIPMEREEVRLPSGVIAVRTGCEYRCRSVFMIRSADAVVVLGGGVGTAIEAFMAYAMGKPLFVLVDTGTPTDKLKEAYPEYFDRRNAVRVVYLSDPEEVATRACAAEAGAIKGFG</sequence>
<dbReference type="Gene3D" id="3.40.50.450">
    <property type="match status" value="1"/>
</dbReference>
<reference evidence="1 2" key="1">
    <citation type="journal article" date="2020" name="Nat. Commun.">
        <title>The structures of two archaeal type IV pili illuminate evolutionary relationships.</title>
        <authorList>
            <person name="Wang F."/>
            <person name="Baquero D.P."/>
            <person name="Su Z."/>
            <person name="Beltran L.C."/>
            <person name="Prangishvili D."/>
            <person name="Krupovic M."/>
            <person name="Egelman E.H."/>
        </authorList>
    </citation>
    <scope>NUCLEOTIDE SEQUENCE [LARGE SCALE GENOMIC DNA]</scope>
    <source>
        <strain evidence="1 2">2GA</strain>
    </source>
</reference>